<proteinExistence type="inferred from homology"/>
<gene>
    <name evidence="6" type="ORF">E3N88_01832</name>
</gene>
<comment type="similarity">
    <text evidence="1">Belongs to the 'GDSL' lipolytic enzyme family.</text>
</comment>
<evidence type="ECO:0000256" key="5">
    <source>
        <dbReference type="SAM" id="MobiDB-lite"/>
    </source>
</evidence>
<dbReference type="Pfam" id="PF08284">
    <property type="entry name" value="RVP_2"/>
    <property type="match status" value="1"/>
</dbReference>
<sequence>MEDGASAGDPSNPGELEPDAWCPPVGDEEGDGSGQAPDFEDLGAASGEAFGGAVNGDAALVAELLSIITKSEQAIDTVRIRVAGVTTGQPFPPPSPACDIPAIYNFGDSNSDTGGIAAAFYPPGPPSGETFFKRPVGRASDGRLIIDFIAEKLGLPYLSAYLDSIKANYTHGANFATGGATIMRVNESWFAHDVSPFSLDIQVEQFSQFKDRTTYLYNQAKDEFQRSNLPRPDDFTKAIYTIDIGQNDLAYVFRTMGVQAGRALIPNIVDQFDASIRQLYGKGARAFWIHNTGPIGCLPVIHAKIVNPQRGYLDEIGCVDGQNALANEFNEKLKAKVVQLRLDLQKAILTYVDMYSAKYKLMQDANNLGFKDRFTICCGYHDQDEDIYCGNKGKINGSEVFAGSCNDPTKISAEEAKVTSDVVIGTFFVNSIPAYVLFDSGANRSFVSIKFVHHPSFVLEQLPVPLEVEVADSKSFLVFDIYRNCKLTISNEDYVVDLIPMVLGEFDVVIGMDWLSSYKANILCNRKVIQLITPSGYELSIQGEKRGGVVLCSLVKAMKYMNHGGQSFLAYVIDAEKTVKSLEDVPIVRDFPDVFPDDLPGIPSDRDVEFRIDLIQGPSL</sequence>
<accession>A0A5N6Q3Q0</accession>
<keyword evidence="4" id="KW-0325">Glycoprotein</keyword>
<dbReference type="InterPro" id="IPR035669">
    <property type="entry name" value="SGNH_plant_lipase-like"/>
</dbReference>
<dbReference type="GO" id="GO:0016788">
    <property type="term" value="F:hydrolase activity, acting on ester bonds"/>
    <property type="evidence" value="ECO:0007669"/>
    <property type="project" value="InterPro"/>
</dbReference>
<reference evidence="6 7" key="1">
    <citation type="submission" date="2019-05" db="EMBL/GenBank/DDBJ databases">
        <title>Mikania micrantha, genome provides insights into the molecular mechanism of rapid growth.</title>
        <authorList>
            <person name="Liu B."/>
        </authorList>
    </citation>
    <scope>NUCLEOTIDE SEQUENCE [LARGE SCALE GENOMIC DNA]</scope>
    <source>
        <strain evidence="6">NLD-2019</strain>
        <tissue evidence="6">Leaf</tissue>
    </source>
</reference>
<evidence type="ECO:0008006" key="8">
    <source>
        <dbReference type="Google" id="ProtNLM"/>
    </source>
</evidence>
<dbReference type="AlphaFoldDB" id="A0A5N6Q3Q0"/>
<dbReference type="Proteomes" id="UP000326396">
    <property type="component" value="Linkage Group LG1"/>
</dbReference>
<dbReference type="InterPro" id="IPR001087">
    <property type="entry name" value="GDSL"/>
</dbReference>
<dbReference type="CDD" id="cd00303">
    <property type="entry name" value="retropepsin_like"/>
    <property type="match status" value="1"/>
</dbReference>
<evidence type="ECO:0000256" key="3">
    <source>
        <dbReference type="ARBA" id="ARBA00022801"/>
    </source>
</evidence>
<evidence type="ECO:0000256" key="2">
    <source>
        <dbReference type="ARBA" id="ARBA00022729"/>
    </source>
</evidence>
<dbReference type="OrthoDB" id="1600564at2759"/>
<evidence type="ECO:0000313" key="6">
    <source>
        <dbReference type="EMBL" id="KAD7478696.1"/>
    </source>
</evidence>
<comment type="caution">
    <text evidence="6">The sequence shown here is derived from an EMBL/GenBank/DDBJ whole genome shotgun (WGS) entry which is preliminary data.</text>
</comment>
<dbReference type="EMBL" id="SZYD01000001">
    <property type="protein sequence ID" value="KAD7478696.1"/>
    <property type="molecule type" value="Genomic_DNA"/>
</dbReference>
<evidence type="ECO:0000256" key="4">
    <source>
        <dbReference type="ARBA" id="ARBA00023180"/>
    </source>
</evidence>
<evidence type="ECO:0000256" key="1">
    <source>
        <dbReference type="ARBA" id="ARBA00008668"/>
    </source>
</evidence>
<dbReference type="SUPFAM" id="SSF50630">
    <property type="entry name" value="Acid proteases"/>
    <property type="match status" value="1"/>
</dbReference>
<dbReference type="PANTHER" id="PTHR22835:SF669">
    <property type="entry name" value="ALPHA-L-FUCOSIDASE"/>
    <property type="match status" value="1"/>
</dbReference>
<organism evidence="6 7">
    <name type="scientific">Mikania micrantha</name>
    <name type="common">bitter vine</name>
    <dbReference type="NCBI Taxonomy" id="192012"/>
    <lineage>
        <taxon>Eukaryota</taxon>
        <taxon>Viridiplantae</taxon>
        <taxon>Streptophyta</taxon>
        <taxon>Embryophyta</taxon>
        <taxon>Tracheophyta</taxon>
        <taxon>Spermatophyta</taxon>
        <taxon>Magnoliopsida</taxon>
        <taxon>eudicotyledons</taxon>
        <taxon>Gunneridae</taxon>
        <taxon>Pentapetalae</taxon>
        <taxon>asterids</taxon>
        <taxon>campanulids</taxon>
        <taxon>Asterales</taxon>
        <taxon>Asteraceae</taxon>
        <taxon>Asteroideae</taxon>
        <taxon>Heliantheae alliance</taxon>
        <taxon>Eupatorieae</taxon>
        <taxon>Mikania</taxon>
    </lineage>
</organism>
<dbReference type="InterPro" id="IPR021109">
    <property type="entry name" value="Peptidase_aspartic_dom_sf"/>
</dbReference>
<dbReference type="PANTHER" id="PTHR22835">
    <property type="entry name" value="ZINC FINGER FYVE DOMAIN CONTAINING PROTEIN"/>
    <property type="match status" value="1"/>
</dbReference>
<dbReference type="CDD" id="cd01837">
    <property type="entry name" value="SGNH_plant_lipase_like"/>
    <property type="match status" value="1"/>
</dbReference>
<dbReference type="InterPro" id="IPR036514">
    <property type="entry name" value="SGNH_hydro_sf"/>
</dbReference>
<dbReference type="Gene3D" id="2.40.70.10">
    <property type="entry name" value="Acid Proteases"/>
    <property type="match status" value="1"/>
</dbReference>
<dbReference type="Pfam" id="PF00657">
    <property type="entry name" value="Lipase_GDSL"/>
    <property type="match status" value="1"/>
</dbReference>
<name>A0A5N6Q3Q0_9ASTR</name>
<keyword evidence="3" id="KW-0378">Hydrolase</keyword>
<protein>
    <recommendedName>
        <fullName evidence="8">GDSL esterase/lipase</fullName>
    </recommendedName>
</protein>
<feature type="region of interest" description="Disordered" evidence="5">
    <location>
        <begin position="1"/>
        <end position="44"/>
    </location>
</feature>
<dbReference type="Gene3D" id="3.40.50.1110">
    <property type="entry name" value="SGNH hydrolase"/>
    <property type="match status" value="1"/>
</dbReference>
<keyword evidence="2" id="KW-0732">Signal</keyword>
<keyword evidence="7" id="KW-1185">Reference proteome</keyword>
<evidence type="ECO:0000313" key="7">
    <source>
        <dbReference type="Proteomes" id="UP000326396"/>
    </source>
</evidence>